<keyword evidence="1" id="KW-0812">Transmembrane</keyword>
<keyword evidence="1" id="KW-0472">Membrane</keyword>
<evidence type="ECO:0000256" key="1">
    <source>
        <dbReference type="SAM" id="Phobius"/>
    </source>
</evidence>
<evidence type="ECO:0000313" key="2">
    <source>
        <dbReference type="EMBL" id="SKA92989.1"/>
    </source>
</evidence>
<dbReference type="Proteomes" id="UP000190774">
    <property type="component" value="Unassembled WGS sequence"/>
</dbReference>
<reference evidence="3" key="1">
    <citation type="submission" date="2017-02" db="EMBL/GenBank/DDBJ databases">
        <authorList>
            <person name="Varghese N."/>
            <person name="Submissions S."/>
        </authorList>
    </citation>
    <scope>NUCLEOTIDE SEQUENCE [LARGE SCALE GENOMIC DNA]</scope>
    <source>
        <strain evidence="3">ATCC 700200</strain>
    </source>
</reference>
<feature type="transmembrane region" description="Helical" evidence="1">
    <location>
        <begin position="36"/>
        <end position="65"/>
    </location>
</feature>
<keyword evidence="1" id="KW-1133">Transmembrane helix</keyword>
<dbReference type="EMBL" id="FUYE01000005">
    <property type="protein sequence ID" value="SKA92989.1"/>
    <property type="molecule type" value="Genomic_DNA"/>
</dbReference>
<keyword evidence="3" id="KW-1185">Reference proteome</keyword>
<dbReference type="RefSeq" id="WP_078813226.1">
    <property type="nucleotide sequence ID" value="NZ_FUYE01000005.1"/>
</dbReference>
<organism evidence="2 3">
    <name type="scientific">Prosthecobacter debontii</name>
    <dbReference type="NCBI Taxonomy" id="48467"/>
    <lineage>
        <taxon>Bacteria</taxon>
        <taxon>Pseudomonadati</taxon>
        <taxon>Verrucomicrobiota</taxon>
        <taxon>Verrucomicrobiia</taxon>
        <taxon>Verrucomicrobiales</taxon>
        <taxon>Verrucomicrobiaceae</taxon>
        <taxon>Prosthecobacter</taxon>
    </lineage>
</organism>
<evidence type="ECO:0000313" key="3">
    <source>
        <dbReference type="Proteomes" id="UP000190774"/>
    </source>
</evidence>
<proteinExistence type="predicted"/>
<accession>A0A1T4XTU0</accession>
<dbReference type="STRING" id="48467.SAMN02745166_02020"/>
<sequence>MKHHTLEISSTARPQLPWILRVTPEKHRELIQRIGIIVGFICQIVWMLGAFAGLFLGPLLFAIWRPTAPISQPVFWLLRTSGPEWSLIIYTFVMWICIGLVRVGCSFFEYVTATQSYLKDKTQEEAEQNAGDNGS</sequence>
<feature type="transmembrane region" description="Helical" evidence="1">
    <location>
        <begin position="85"/>
        <end position="111"/>
    </location>
</feature>
<gene>
    <name evidence="2" type="ORF">SAMN02745166_02020</name>
</gene>
<dbReference type="AlphaFoldDB" id="A0A1T4XTU0"/>
<name>A0A1T4XTU0_9BACT</name>
<protein>
    <submittedName>
        <fullName evidence="2">Uncharacterized protein</fullName>
    </submittedName>
</protein>